<dbReference type="EMBL" id="FQXE01000001">
    <property type="protein sequence ID" value="SHG91279.1"/>
    <property type="molecule type" value="Genomic_DNA"/>
</dbReference>
<dbReference type="Proteomes" id="UP000184226">
    <property type="component" value="Unassembled WGS sequence"/>
</dbReference>
<evidence type="ECO:0000259" key="9">
    <source>
        <dbReference type="PROSITE" id="PS51186"/>
    </source>
</evidence>
<dbReference type="InterPro" id="IPR012772">
    <property type="entry name" value="Ectoine_EctA"/>
</dbReference>
<name>A0A1M5NQ05_9BURK</name>
<comment type="pathway">
    <text evidence="1 8">Amine and polyamine biosynthesis; ectoine biosynthesis; L-ectoine from L-aspartate 4-semialdehyde: step 2/3.</text>
</comment>
<keyword evidence="5 8" id="KW-0808">Transferase</keyword>
<keyword evidence="11" id="KW-1185">Reference proteome</keyword>
<dbReference type="GO" id="GO:0033816">
    <property type="term" value="F:diaminobutyrate acetyltransferase activity"/>
    <property type="evidence" value="ECO:0007669"/>
    <property type="project" value="UniProtKB-EC"/>
</dbReference>
<evidence type="ECO:0000256" key="6">
    <source>
        <dbReference type="ARBA" id="ARBA00023315"/>
    </source>
</evidence>
<dbReference type="PROSITE" id="PS51186">
    <property type="entry name" value="GNAT"/>
    <property type="match status" value="1"/>
</dbReference>
<evidence type="ECO:0000256" key="5">
    <source>
        <dbReference type="ARBA" id="ARBA00022679"/>
    </source>
</evidence>
<accession>A0A1M5NQ05</accession>
<dbReference type="STRING" id="658167.SAMN04488135_101581"/>
<comment type="catalytic activity">
    <reaction evidence="7 8">
        <text>L-2,4-diaminobutanoate + acetyl-CoA = (2S)-4-acetamido-2-aminobutanoate + CoA + H(+)</text>
        <dbReference type="Rhea" id="RHEA:16901"/>
        <dbReference type="ChEBI" id="CHEBI:15378"/>
        <dbReference type="ChEBI" id="CHEBI:57287"/>
        <dbReference type="ChEBI" id="CHEBI:57288"/>
        <dbReference type="ChEBI" id="CHEBI:58761"/>
        <dbReference type="ChEBI" id="CHEBI:58929"/>
        <dbReference type="EC" id="2.3.1.178"/>
    </reaction>
</comment>
<dbReference type="NCBIfam" id="TIGR02406">
    <property type="entry name" value="ectoine_EctA"/>
    <property type="match status" value="1"/>
</dbReference>
<evidence type="ECO:0000313" key="11">
    <source>
        <dbReference type="Proteomes" id="UP000184226"/>
    </source>
</evidence>
<dbReference type="SUPFAM" id="SSF55729">
    <property type="entry name" value="Acyl-CoA N-acyltransferases (Nat)"/>
    <property type="match status" value="1"/>
</dbReference>
<organism evidence="10 11">
    <name type="scientific">Pollutimonas bauzanensis</name>
    <dbReference type="NCBI Taxonomy" id="658167"/>
    <lineage>
        <taxon>Bacteria</taxon>
        <taxon>Pseudomonadati</taxon>
        <taxon>Pseudomonadota</taxon>
        <taxon>Betaproteobacteria</taxon>
        <taxon>Burkholderiales</taxon>
        <taxon>Alcaligenaceae</taxon>
        <taxon>Pollutimonas</taxon>
    </lineage>
</organism>
<keyword evidence="6 8" id="KW-0012">Acyltransferase</keyword>
<gene>
    <name evidence="8" type="primary">ectA</name>
    <name evidence="10" type="ORF">SAMN04488135_101581</name>
</gene>
<reference evidence="10 11" key="1">
    <citation type="submission" date="2016-11" db="EMBL/GenBank/DDBJ databases">
        <authorList>
            <person name="Jaros S."/>
            <person name="Januszkiewicz K."/>
            <person name="Wedrychowicz H."/>
        </authorList>
    </citation>
    <scope>NUCLEOTIDE SEQUENCE [LARGE SCALE GENOMIC DNA]</scope>
    <source>
        <strain evidence="10 11">CGMCC 1.10190</strain>
    </source>
</reference>
<evidence type="ECO:0000256" key="1">
    <source>
        <dbReference type="ARBA" id="ARBA00004978"/>
    </source>
</evidence>
<dbReference type="InterPro" id="IPR016181">
    <property type="entry name" value="Acyl_CoA_acyltransferase"/>
</dbReference>
<evidence type="ECO:0000256" key="4">
    <source>
        <dbReference type="ARBA" id="ARBA00017935"/>
    </source>
</evidence>
<evidence type="ECO:0000313" key="10">
    <source>
        <dbReference type="EMBL" id="SHG91279.1"/>
    </source>
</evidence>
<dbReference type="InterPro" id="IPR000182">
    <property type="entry name" value="GNAT_dom"/>
</dbReference>
<comment type="function">
    <text evidence="8">Catalyzes the acetylation of L-2,4-diaminobutyrate (DABA) to gamma-N-acetyl-alpha,gamma-diaminobutyric acid (ADABA) with acetyl coenzyme A.</text>
</comment>
<comment type="similarity">
    <text evidence="2 8">Belongs to the acetyltransferase family. EctA subfamily.</text>
</comment>
<sequence>MTDCASLFTPNDSCAAGARAGAPADAREWMRAPGKTDAAGIHRLVADCPPLDLNSVYTYLLLSEHFAGTCVLAGSGDALEGFVSGYVLAQRPDVLFVWQVAVHERARGKGLGLRMLRHLLRRPGLAAVQYVETTVSPGNLASRGMFAGLARGLAAGMREEPFFEPGLFGQASHDDEPLLRIGPFQAAAA</sequence>
<evidence type="ECO:0000256" key="7">
    <source>
        <dbReference type="ARBA" id="ARBA00048924"/>
    </source>
</evidence>
<dbReference type="CDD" id="cd04301">
    <property type="entry name" value="NAT_SF"/>
    <property type="match status" value="1"/>
</dbReference>
<dbReference type="GO" id="GO:0019491">
    <property type="term" value="P:ectoine biosynthetic process"/>
    <property type="evidence" value="ECO:0007669"/>
    <property type="project" value="UniProtKB-UniPathway"/>
</dbReference>
<proteinExistence type="inferred from homology"/>
<dbReference type="UniPathway" id="UPA00067">
    <property type="reaction ID" value="UER00122"/>
</dbReference>
<protein>
    <recommendedName>
        <fullName evidence="4 8">L-2,4-diaminobutyric acid acetyltransferase</fullName>
        <shortName evidence="8">DABA acetyltransferase</shortName>
        <ecNumber evidence="3 8">2.3.1.178</ecNumber>
    </recommendedName>
</protein>
<dbReference type="Gene3D" id="3.40.630.30">
    <property type="match status" value="1"/>
</dbReference>
<feature type="domain" description="N-acetyltransferase" evidence="9">
    <location>
        <begin position="24"/>
        <end position="181"/>
    </location>
</feature>
<dbReference type="Pfam" id="PF00583">
    <property type="entry name" value="Acetyltransf_1"/>
    <property type="match status" value="1"/>
</dbReference>
<evidence type="ECO:0000256" key="2">
    <source>
        <dbReference type="ARBA" id="ARBA00010712"/>
    </source>
</evidence>
<evidence type="ECO:0000256" key="3">
    <source>
        <dbReference type="ARBA" id="ARBA00012355"/>
    </source>
</evidence>
<evidence type="ECO:0000256" key="8">
    <source>
        <dbReference type="RuleBase" id="RU365045"/>
    </source>
</evidence>
<dbReference type="EC" id="2.3.1.178" evidence="3 8"/>
<dbReference type="AlphaFoldDB" id="A0A1M5NQ05"/>